<keyword evidence="2" id="KW-1185">Reference proteome</keyword>
<name>A0ABD3HLW4_9MARC</name>
<gene>
    <name evidence="1" type="ORF">R1sor_005218</name>
</gene>
<organism evidence="1 2">
    <name type="scientific">Riccia sorocarpa</name>
    <dbReference type="NCBI Taxonomy" id="122646"/>
    <lineage>
        <taxon>Eukaryota</taxon>
        <taxon>Viridiplantae</taxon>
        <taxon>Streptophyta</taxon>
        <taxon>Embryophyta</taxon>
        <taxon>Marchantiophyta</taxon>
        <taxon>Marchantiopsida</taxon>
        <taxon>Marchantiidae</taxon>
        <taxon>Marchantiales</taxon>
        <taxon>Ricciaceae</taxon>
        <taxon>Riccia</taxon>
    </lineage>
</organism>
<dbReference type="EMBL" id="JBJQOH010000003">
    <property type="protein sequence ID" value="KAL3691567.1"/>
    <property type="molecule type" value="Genomic_DNA"/>
</dbReference>
<proteinExistence type="predicted"/>
<dbReference type="Proteomes" id="UP001633002">
    <property type="component" value="Unassembled WGS sequence"/>
</dbReference>
<protein>
    <submittedName>
        <fullName evidence="1">Uncharacterized protein</fullName>
    </submittedName>
</protein>
<sequence length="357" mass="39577">MVSGQPETLGFKKAKVPSITVQLKTPNSNSRFTELISRNQPLVTRILKPGYWPRVRGDCRSGFRRPVHNIYRLPAEPKPQWYSKYEADDVDDCEADDVQDFNSSYGYVLRYLNSARKVGPVPAVGRKVGPVPAVLGEWFPYYLPNTATAGNAQPHPAVKHSGARVSMPATAIETSGREEEKIARVRHDGIKMRVPVEADIDLKAEPVLLDRNQKFRPGMRTFGFKERKEVVEAKEERSVGYGRTRVEEKGVTSAESHAVVGIVEGPVEVHAMRAPYDGIRPGSSTSNRTKAVRIPEAADSSNCSGLGAHAHAKVQTDFEPPRTFTLPKEERSSSWAVDCVECRGQEATRMLSPVVKK</sequence>
<evidence type="ECO:0000313" key="1">
    <source>
        <dbReference type="EMBL" id="KAL3691567.1"/>
    </source>
</evidence>
<dbReference type="AlphaFoldDB" id="A0ABD3HLW4"/>
<accession>A0ABD3HLW4</accession>
<evidence type="ECO:0000313" key="2">
    <source>
        <dbReference type="Proteomes" id="UP001633002"/>
    </source>
</evidence>
<reference evidence="1 2" key="1">
    <citation type="submission" date="2024-09" db="EMBL/GenBank/DDBJ databases">
        <title>Chromosome-scale assembly of Riccia sorocarpa.</title>
        <authorList>
            <person name="Paukszto L."/>
        </authorList>
    </citation>
    <scope>NUCLEOTIDE SEQUENCE [LARGE SCALE GENOMIC DNA]</scope>
    <source>
        <strain evidence="1">LP-2024</strain>
        <tissue evidence="1">Aerial parts of the thallus</tissue>
    </source>
</reference>
<comment type="caution">
    <text evidence="1">The sequence shown here is derived from an EMBL/GenBank/DDBJ whole genome shotgun (WGS) entry which is preliminary data.</text>
</comment>